<dbReference type="OrthoDB" id="5684611at2"/>
<comment type="caution">
    <text evidence="2">The sequence shown here is derived from an EMBL/GenBank/DDBJ whole genome shotgun (WGS) entry which is preliminary data.</text>
</comment>
<evidence type="ECO:0000256" key="1">
    <source>
        <dbReference type="SAM" id="MobiDB-lite"/>
    </source>
</evidence>
<dbReference type="Gene3D" id="3.40.50.300">
    <property type="entry name" value="P-loop containing nucleotide triphosphate hydrolases"/>
    <property type="match status" value="1"/>
</dbReference>
<reference evidence="2 3" key="1">
    <citation type="submission" date="2018-09" db="EMBL/GenBank/DDBJ databases">
        <authorList>
            <person name="Zhu H."/>
        </authorList>
    </citation>
    <scope>NUCLEOTIDE SEQUENCE [LARGE SCALE GENOMIC DNA]</scope>
    <source>
        <strain evidence="2 3">K2S05-167</strain>
    </source>
</reference>
<proteinExistence type="predicted"/>
<organism evidence="2 3">
    <name type="scientific">Deinococcus cavernae</name>
    <dbReference type="NCBI Taxonomy" id="2320857"/>
    <lineage>
        <taxon>Bacteria</taxon>
        <taxon>Thermotogati</taxon>
        <taxon>Deinococcota</taxon>
        <taxon>Deinococci</taxon>
        <taxon>Deinococcales</taxon>
        <taxon>Deinococcaceae</taxon>
        <taxon>Deinococcus</taxon>
    </lineage>
</organism>
<evidence type="ECO:0000313" key="3">
    <source>
        <dbReference type="Proteomes" id="UP000286287"/>
    </source>
</evidence>
<dbReference type="Gene3D" id="3.30.420.240">
    <property type="match status" value="1"/>
</dbReference>
<sequence>MTLPAVSPSLVQERKGLIESAVMGHSGVVNSRFEAEGRRRLKLLQKCNADPGARAVVLAMARLDPVAFLNDWVWLYEPRNPGRGLPARLPLTLRPRQADFVRWLQDLRKRRRNGLVEKSRDEGMTWIVIGYYVWCWLFESGFSGGLGSRKLDLVDKGGDLDTLFEKARFIIRQLPAWMKPQGFNEQKHSKEALLTNPVNHATIKGEGGDNIGRGGRSSMYFVDEHAKVPRADQVHAALSQNTDVIVYGSTPHGRANLFARIANQMTPGDPWPKFTFNWRDNPDKNYTLEIPALKGQGTEIVFPWYLFEKSKAVDVALFEQEVDISYDAETKNQIILGAWVQAALRYVPPEGTSLLPRTAGLDVADSGTDATVYASRAGPVLLRLEALLSAEAPQTVHELATRDSVRELKYDRNGVGASIAATVARRTDKAYDVQGVFNGGKPTTQTYEDSQTPANLRFANYATECWWRLRLRFQRTWEVLEQGAEHAPEDCISLRGLPAGDALNTLVPELSQATYSRVGTSDKLTVNKKGESGKSPNHAEAVIYAFAPSAEPVRPRRIPPVGPGAVLNSNGEFR</sequence>
<protein>
    <submittedName>
        <fullName evidence="2">Terminase</fullName>
    </submittedName>
</protein>
<feature type="region of interest" description="Disordered" evidence="1">
    <location>
        <begin position="553"/>
        <end position="574"/>
    </location>
</feature>
<accession>A0A418VEB9</accession>
<name>A0A418VEB9_9DEIO</name>
<dbReference type="RefSeq" id="WP_119761380.1">
    <property type="nucleotide sequence ID" value="NZ_QYUJ01000010.1"/>
</dbReference>
<evidence type="ECO:0000313" key="2">
    <source>
        <dbReference type="EMBL" id="RJF74451.1"/>
    </source>
</evidence>
<dbReference type="AlphaFoldDB" id="A0A418VEB9"/>
<dbReference type="Proteomes" id="UP000286287">
    <property type="component" value="Unassembled WGS sequence"/>
</dbReference>
<keyword evidence="3" id="KW-1185">Reference proteome</keyword>
<dbReference type="EMBL" id="QYUJ01000010">
    <property type="protein sequence ID" value="RJF74451.1"/>
    <property type="molecule type" value="Genomic_DNA"/>
</dbReference>
<gene>
    <name evidence="2" type="ORF">D3875_04010</name>
</gene>
<dbReference type="InterPro" id="IPR027417">
    <property type="entry name" value="P-loop_NTPase"/>
</dbReference>